<gene>
    <name evidence="3" type="primary">ureF</name>
    <name evidence="4" type="ORF">ABC974_25195</name>
</gene>
<dbReference type="PANTHER" id="PTHR33620">
    <property type="entry name" value="UREASE ACCESSORY PROTEIN F"/>
    <property type="match status" value="1"/>
</dbReference>
<dbReference type="Gene3D" id="1.10.4190.10">
    <property type="entry name" value="Urease accessory protein UreF"/>
    <property type="match status" value="1"/>
</dbReference>
<evidence type="ECO:0000313" key="4">
    <source>
        <dbReference type="EMBL" id="MEN2792947.1"/>
    </source>
</evidence>
<evidence type="ECO:0000256" key="3">
    <source>
        <dbReference type="HAMAP-Rule" id="MF_01385"/>
    </source>
</evidence>
<protein>
    <recommendedName>
        <fullName evidence="3">Urease accessory protein UreF</fullName>
    </recommendedName>
</protein>
<dbReference type="Proteomes" id="UP001419910">
    <property type="component" value="Unassembled WGS sequence"/>
</dbReference>
<comment type="subunit">
    <text evidence="3">UreD, UreF and UreG form a complex that acts as a GTP-hydrolysis-dependent molecular chaperone, activating the urease apoprotein by helping to assemble the nickel containing metallocenter of UreC. The UreE protein probably delivers the nickel.</text>
</comment>
<keyword evidence="5" id="KW-1185">Reference proteome</keyword>
<dbReference type="Pfam" id="PF01730">
    <property type="entry name" value="UreF"/>
    <property type="match status" value="1"/>
</dbReference>
<dbReference type="InterPro" id="IPR038277">
    <property type="entry name" value="UreF_sf"/>
</dbReference>
<reference evidence="4 5" key="1">
    <citation type="submission" date="2024-05" db="EMBL/GenBank/DDBJ databases">
        <authorList>
            <person name="Liu Q."/>
            <person name="Xin Y.-H."/>
        </authorList>
    </citation>
    <scope>NUCLEOTIDE SEQUENCE [LARGE SCALE GENOMIC DNA]</scope>
    <source>
        <strain evidence="4 5">CGMCC 1.10181</strain>
    </source>
</reference>
<proteinExistence type="inferred from homology"/>
<keyword evidence="1 3" id="KW-0996">Nickel insertion</keyword>
<dbReference type="PANTHER" id="PTHR33620:SF1">
    <property type="entry name" value="UREASE ACCESSORY PROTEIN F"/>
    <property type="match status" value="1"/>
</dbReference>
<dbReference type="EMBL" id="JBDIME010000036">
    <property type="protein sequence ID" value="MEN2792947.1"/>
    <property type="molecule type" value="Genomic_DNA"/>
</dbReference>
<keyword evidence="2 3" id="KW-0143">Chaperone</keyword>
<evidence type="ECO:0000256" key="1">
    <source>
        <dbReference type="ARBA" id="ARBA00022988"/>
    </source>
</evidence>
<name>A0ABU9YB51_9SPHN</name>
<dbReference type="HAMAP" id="MF_01385">
    <property type="entry name" value="UreF"/>
    <property type="match status" value="1"/>
</dbReference>
<comment type="similarity">
    <text evidence="3">Belongs to the UreF family.</text>
</comment>
<comment type="function">
    <text evidence="3">Required for maturation of urease via the functional incorporation of the urease nickel metallocenter.</text>
</comment>
<comment type="subcellular location">
    <subcellularLocation>
        <location evidence="3">Cytoplasm</location>
    </subcellularLocation>
</comment>
<evidence type="ECO:0000313" key="5">
    <source>
        <dbReference type="Proteomes" id="UP001419910"/>
    </source>
</evidence>
<organism evidence="4 5">
    <name type="scientific">Sphingomonas oligophenolica</name>
    <dbReference type="NCBI Taxonomy" id="301154"/>
    <lineage>
        <taxon>Bacteria</taxon>
        <taxon>Pseudomonadati</taxon>
        <taxon>Pseudomonadota</taxon>
        <taxon>Alphaproteobacteria</taxon>
        <taxon>Sphingomonadales</taxon>
        <taxon>Sphingomonadaceae</taxon>
        <taxon>Sphingomonas</taxon>
    </lineage>
</organism>
<dbReference type="PIRSF" id="PIRSF009467">
    <property type="entry name" value="Ureas_acces_UreF"/>
    <property type="match status" value="1"/>
</dbReference>
<evidence type="ECO:0000256" key="2">
    <source>
        <dbReference type="ARBA" id="ARBA00023186"/>
    </source>
</evidence>
<sequence length="248" mass="26437">MARPAIIMPITEAICEDVDGQQALLDLLTWSSPAWPIGAFAFSGGLEWGCDAGFLPDADSAFVWIETLVANGPIWNDAVFFVHAHRAALADNDRALLAIAELAHASATSAERRLEMTAQGAAFRRIARSTLGAVLLAPLDAVRDMDIAYPVVFGCLAARRDVPIEPALGAFLQGVVANLVSAAQRLVPLGQTDAQKILFALRPGIRRVTARAVALPADDPLEQIGGATLVADLGTMAHETQYTRLFRT</sequence>
<comment type="caution">
    <text evidence="4">The sequence shown here is derived from an EMBL/GenBank/DDBJ whole genome shotgun (WGS) entry which is preliminary data.</text>
</comment>
<keyword evidence="3" id="KW-0963">Cytoplasm</keyword>
<dbReference type="RefSeq" id="WP_343889698.1">
    <property type="nucleotide sequence ID" value="NZ_BAAAEH010000023.1"/>
</dbReference>
<dbReference type="InterPro" id="IPR002639">
    <property type="entry name" value="UreF"/>
</dbReference>
<accession>A0ABU9YB51</accession>